<evidence type="ECO:0000256" key="1">
    <source>
        <dbReference type="SAM" id="MobiDB-lite"/>
    </source>
</evidence>
<name>A0A2M4D672_ANODA</name>
<sequence length="198" mass="22244">MGGRIRMEGLVVVLLIDLILVCVRCDLCLGIGIDIGIERSPAEAPSASSTSNEDQSDGRQHDQYGQHETNDLTDTDAARFVDRCIALRSQKHSVILRTESVRGTQCVGTGQILQRETGNGQRYIVPIVSQWFWDRDGKAPILRTLMVIDAINVPEHCRWWVRDDGHRGHTGTPHLQTVYDLILEGLWLEIHIQNQIGQ</sequence>
<organism evidence="3">
    <name type="scientific">Anopheles darlingi</name>
    <name type="common">Mosquito</name>
    <dbReference type="NCBI Taxonomy" id="43151"/>
    <lineage>
        <taxon>Eukaryota</taxon>
        <taxon>Metazoa</taxon>
        <taxon>Ecdysozoa</taxon>
        <taxon>Arthropoda</taxon>
        <taxon>Hexapoda</taxon>
        <taxon>Insecta</taxon>
        <taxon>Pterygota</taxon>
        <taxon>Neoptera</taxon>
        <taxon>Endopterygota</taxon>
        <taxon>Diptera</taxon>
        <taxon>Nematocera</taxon>
        <taxon>Culicoidea</taxon>
        <taxon>Culicidae</taxon>
        <taxon>Anophelinae</taxon>
        <taxon>Anopheles</taxon>
    </lineage>
</organism>
<reference evidence="3" key="1">
    <citation type="submission" date="2018-01" db="EMBL/GenBank/DDBJ databases">
        <title>An insight into the sialome of Amazonian anophelines.</title>
        <authorList>
            <person name="Ribeiro J.M."/>
            <person name="Scarpassa V."/>
            <person name="Calvo E."/>
        </authorList>
    </citation>
    <scope>NUCLEOTIDE SEQUENCE</scope>
</reference>
<feature type="signal peptide" evidence="2">
    <location>
        <begin position="1"/>
        <end position="25"/>
    </location>
</feature>
<protein>
    <submittedName>
        <fullName evidence="3">Putative secreted protein</fullName>
    </submittedName>
</protein>
<dbReference type="EMBL" id="GGFL01008869">
    <property type="protein sequence ID" value="MBW73047.1"/>
    <property type="molecule type" value="Transcribed_RNA"/>
</dbReference>
<feature type="compositionally biased region" description="Basic and acidic residues" evidence="1">
    <location>
        <begin position="56"/>
        <end position="69"/>
    </location>
</feature>
<keyword evidence="2" id="KW-0732">Signal</keyword>
<evidence type="ECO:0000313" key="3">
    <source>
        <dbReference type="EMBL" id="MBW73047.1"/>
    </source>
</evidence>
<proteinExistence type="predicted"/>
<evidence type="ECO:0000256" key="2">
    <source>
        <dbReference type="SAM" id="SignalP"/>
    </source>
</evidence>
<feature type="region of interest" description="Disordered" evidence="1">
    <location>
        <begin position="42"/>
        <end position="69"/>
    </location>
</feature>
<accession>A0A2M4D672</accession>
<feature type="compositionally biased region" description="Low complexity" evidence="1">
    <location>
        <begin position="42"/>
        <end position="51"/>
    </location>
</feature>
<dbReference type="AlphaFoldDB" id="A0A2M4D672"/>
<feature type="chain" id="PRO_5015005702" evidence="2">
    <location>
        <begin position="26"/>
        <end position="198"/>
    </location>
</feature>